<dbReference type="PRINTS" id="PR00862">
    <property type="entry name" value="PROLIGOPTASE"/>
</dbReference>
<dbReference type="SUPFAM" id="SSF53474">
    <property type="entry name" value="alpha/beta-Hydrolases"/>
    <property type="match status" value="1"/>
</dbReference>
<keyword evidence="3" id="KW-0378">Hydrolase</keyword>
<keyword evidence="2" id="KW-0645">Protease</keyword>
<dbReference type="InterPro" id="IPR002470">
    <property type="entry name" value="Peptidase_S9A"/>
</dbReference>
<dbReference type="Proteomes" id="UP001294412">
    <property type="component" value="Unassembled WGS sequence"/>
</dbReference>
<feature type="domain" description="Peptidase S9 prolyl oligopeptidase catalytic" evidence="6">
    <location>
        <begin position="485"/>
        <end position="702"/>
    </location>
</feature>
<proteinExistence type="inferred from homology"/>
<evidence type="ECO:0000259" key="7">
    <source>
        <dbReference type="Pfam" id="PF02897"/>
    </source>
</evidence>
<dbReference type="PANTHER" id="PTHR11757:SF19">
    <property type="entry name" value="PROLYL ENDOPEPTIDASE-LIKE"/>
    <property type="match status" value="1"/>
</dbReference>
<evidence type="ECO:0000256" key="3">
    <source>
        <dbReference type="ARBA" id="ARBA00022801"/>
    </source>
</evidence>
<dbReference type="Pfam" id="PF02897">
    <property type="entry name" value="Peptidase_S9_N"/>
    <property type="match status" value="1"/>
</dbReference>
<evidence type="ECO:0000259" key="6">
    <source>
        <dbReference type="Pfam" id="PF00326"/>
    </source>
</evidence>
<organism evidence="8 9">
    <name type="scientific">Fulvimarina uroteuthidis</name>
    <dbReference type="NCBI Taxonomy" id="3098149"/>
    <lineage>
        <taxon>Bacteria</taxon>
        <taxon>Pseudomonadati</taxon>
        <taxon>Pseudomonadota</taxon>
        <taxon>Alphaproteobacteria</taxon>
        <taxon>Hyphomicrobiales</taxon>
        <taxon>Aurantimonadaceae</taxon>
        <taxon>Fulvimarina</taxon>
    </lineage>
</organism>
<dbReference type="InterPro" id="IPR023302">
    <property type="entry name" value="Pept_S9A_N"/>
</dbReference>
<dbReference type="InterPro" id="IPR051543">
    <property type="entry name" value="Serine_Peptidase_S9A"/>
</dbReference>
<evidence type="ECO:0000256" key="2">
    <source>
        <dbReference type="ARBA" id="ARBA00022670"/>
    </source>
</evidence>
<evidence type="ECO:0000256" key="4">
    <source>
        <dbReference type="ARBA" id="ARBA00022825"/>
    </source>
</evidence>
<dbReference type="EMBL" id="JAXLPB010000001">
    <property type="protein sequence ID" value="MDY8108371.1"/>
    <property type="molecule type" value="Genomic_DNA"/>
</dbReference>
<name>A0ABU5HZI2_9HYPH</name>
<dbReference type="SUPFAM" id="SSF50993">
    <property type="entry name" value="Peptidase/esterase 'gauge' domain"/>
    <property type="match status" value="1"/>
</dbReference>
<dbReference type="PANTHER" id="PTHR11757">
    <property type="entry name" value="PROTEASE FAMILY S9A OLIGOPEPTIDASE"/>
    <property type="match status" value="1"/>
</dbReference>
<comment type="similarity">
    <text evidence="1">Belongs to the peptidase S9A family.</text>
</comment>
<dbReference type="InterPro" id="IPR029058">
    <property type="entry name" value="AB_hydrolase_fold"/>
</dbReference>
<dbReference type="Gene3D" id="3.40.50.1820">
    <property type="entry name" value="alpha/beta hydrolase"/>
    <property type="match status" value="1"/>
</dbReference>
<evidence type="ECO:0000256" key="1">
    <source>
        <dbReference type="ARBA" id="ARBA00005228"/>
    </source>
</evidence>
<dbReference type="Pfam" id="PF00326">
    <property type="entry name" value="Peptidase_S9"/>
    <property type="match status" value="1"/>
</dbReference>
<feature type="domain" description="Peptidase S9A N-terminal" evidence="7">
    <location>
        <begin position="8"/>
        <end position="425"/>
    </location>
</feature>
<comment type="caution">
    <text evidence="8">The sequence shown here is derived from an EMBL/GenBank/DDBJ whole genome shotgun (WGS) entry which is preliminary data.</text>
</comment>
<accession>A0ABU5HZI2</accession>
<keyword evidence="9" id="KW-1185">Reference proteome</keyword>
<dbReference type="Gene3D" id="2.130.10.120">
    <property type="entry name" value="Prolyl oligopeptidase, N-terminal domain"/>
    <property type="match status" value="1"/>
</dbReference>
<sequence>MSVDRPRPPSPEHRPTSDTRHGIERSDEYAWLRASNWQDVFKDTSVLDPEIRAHLEAENAYAETVMGDTKALRETLIAEMRARIREDDSSVPSPDGDYSYGVAYETGAEYPKFVRYPRDPSGHAPLVLLDGPKEAADRSYFSLGGISHSPDHEKIAWSFDDKGSEYYRLAVRDAGSQDDDDTVIEDTSGSATWAAHSRGFFYTRLDSNHRPSKVFYHSLGEAAENDQLIYEETDTGFFMGVGTSQSGRLVLIDIHDHETSECWMIPASNPAAEPRLIAERETGVEYDVDEGEDCLYIRTNADGARDFKIVTTPMATPERSAWKDVVPHEEGRLILSHIALKHHLVWLERRDGLPRIVVKHLNGNGIVGDGEEHSIAFTEEAYSLGLVGTYEYDTTVIRFSYSSMTTPGQTFDYDVDTRERTLLKTQEVPSGHDPDDYVSRRVFAPAKDGELVPISLFHHRTTPIDGTAPCLLYGYGSYGMSIPASFNTNCLSLVDRGFVYAIAHIRGGKDKGFAWYEAGRRRNKANTFTDFIASADYLCAANFTSKGRIIAHGGSAGGMLMGAVANMAPATFGAIIAVVPFVDVLNTMLDDTLPLTPPEWPEWGNPILSGEDYQVIASYSPYDNVKSQDYPPILALAGLTDPRVTYWEPAKWVARLRARKTDDNPVILRTNLDSGHGGASGRFSKLEEVAYIYAFALKVAGKAD</sequence>
<evidence type="ECO:0000256" key="5">
    <source>
        <dbReference type="SAM" id="MobiDB-lite"/>
    </source>
</evidence>
<reference evidence="8 9" key="1">
    <citation type="submission" date="2023-12" db="EMBL/GenBank/DDBJ databases">
        <title>Description of Novel Strain Fulvimarina sp. 2208YS6-2-32 isolated from Uroteuthis (Photololigo) edulis.</title>
        <authorList>
            <person name="Park J.-S."/>
        </authorList>
    </citation>
    <scope>NUCLEOTIDE SEQUENCE [LARGE SCALE GENOMIC DNA]</scope>
    <source>
        <strain evidence="8 9">2208YS6-2-32</strain>
    </source>
</reference>
<evidence type="ECO:0000313" key="8">
    <source>
        <dbReference type="EMBL" id="MDY8108371.1"/>
    </source>
</evidence>
<gene>
    <name evidence="8" type="ORF">U0C82_04290</name>
</gene>
<dbReference type="InterPro" id="IPR001375">
    <property type="entry name" value="Peptidase_S9_cat"/>
</dbReference>
<evidence type="ECO:0000313" key="9">
    <source>
        <dbReference type="Proteomes" id="UP001294412"/>
    </source>
</evidence>
<feature type="region of interest" description="Disordered" evidence="5">
    <location>
        <begin position="1"/>
        <end position="24"/>
    </location>
</feature>
<protein>
    <submittedName>
        <fullName evidence="8">S9 family peptidase</fullName>
    </submittedName>
</protein>
<keyword evidence="4" id="KW-0720">Serine protease</keyword>
<dbReference type="RefSeq" id="WP_322185817.1">
    <property type="nucleotide sequence ID" value="NZ_JAXLPB010000001.1"/>
</dbReference>